<dbReference type="GO" id="GO:0031119">
    <property type="term" value="P:tRNA pseudouridine synthesis"/>
    <property type="evidence" value="ECO:0007669"/>
    <property type="project" value="UniProtKB-UniRule"/>
</dbReference>
<accession>G4SXW0</accession>
<dbReference type="RefSeq" id="WP_014147949.1">
    <property type="nucleotide sequence ID" value="NC_016112.1"/>
</dbReference>
<dbReference type="GO" id="GO:0160150">
    <property type="term" value="F:tRNA pseudouridine(13) synthase activity"/>
    <property type="evidence" value="ECO:0007669"/>
    <property type="project" value="UniProtKB-EC"/>
</dbReference>
<evidence type="ECO:0000256" key="4">
    <source>
        <dbReference type="HAMAP-Rule" id="MF_01082"/>
    </source>
</evidence>
<dbReference type="InterPro" id="IPR042214">
    <property type="entry name" value="TruD_catalytic"/>
</dbReference>
<dbReference type="GO" id="GO:0003723">
    <property type="term" value="F:RNA binding"/>
    <property type="evidence" value="ECO:0007669"/>
    <property type="project" value="InterPro"/>
</dbReference>
<dbReference type="PATRIC" id="fig|271065.3.peg.1506"/>
<sequence length="340" mass="38592">MKNIEIPQWPHAYGGPSGTGKIRAEPEDFIVNEMLSFEPSGEGEHVFLLIEKKGENTEFVARQLARFAGVRQRDIGYAGLKDRHAVTTQWFSVWLPGKEAPQWSDFESETITVHRSIRHARKLKRGILSGNRFELLIRDWQGDEKRLEDQLSRIKTCGVPNYFGEQRFGNLGQNVNKALALFEGAKVKREQRGIYLSAARSFLFNHILAERIRLESWNKPVDGDVFIVEGSRGFFKVDQIDPTISMRIDACEIHPSAVLCGQGASEATGEAWAIESAVIERFDFMVRGLFDCGLESARRALRMSLTDLEWRFISRGRLQLKFTLPAGSYATALLREIIES</sequence>
<dbReference type="STRING" id="1091494.MEALZ_1466"/>
<organism evidence="6 7">
    <name type="scientific">Methylotuvimicrobium alcaliphilum (strain DSM 19304 / NCIMB 14124 / VKM B-2133 / 20Z)</name>
    <name type="common">Methylomicrobium alcaliphilum</name>
    <dbReference type="NCBI Taxonomy" id="1091494"/>
    <lineage>
        <taxon>Bacteria</taxon>
        <taxon>Pseudomonadati</taxon>
        <taxon>Pseudomonadota</taxon>
        <taxon>Gammaproteobacteria</taxon>
        <taxon>Methylococcales</taxon>
        <taxon>Methylococcaceae</taxon>
        <taxon>Methylotuvimicrobium</taxon>
    </lineage>
</organism>
<dbReference type="SUPFAM" id="SSF55120">
    <property type="entry name" value="Pseudouridine synthase"/>
    <property type="match status" value="1"/>
</dbReference>
<keyword evidence="2 4" id="KW-0819">tRNA processing</keyword>
<dbReference type="InterPro" id="IPR011760">
    <property type="entry name" value="PsdUridine_synth_TruD_insert"/>
</dbReference>
<evidence type="ECO:0000313" key="6">
    <source>
        <dbReference type="EMBL" id="CCE23154.1"/>
    </source>
</evidence>
<dbReference type="PANTHER" id="PTHR47811:SF1">
    <property type="entry name" value="TRNA PSEUDOURIDINE SYNTHASE D"/>
    <property type="match status" value="1"/>
</dbReference>
<dbReference type="Gene3D" id="3.30.2350.20">
    <property type="entry name" value="TruD, catalytic domain"/>
    <property type="match status" value="1"/>
</dbReference>
<evidence type="ECO:0000259" key="5">
    <source>
        <dbReference type="PROSITE" id="PS50984"/>
    </source>
</evidence>
<dbReference type="CDD" id="cd02575">
    <property type="entry name" value="PseudoU_synth_EcTruD"/>
    <property type="match status" value="1"/>
</dbReference>
<dbReference type="InterPro" id="IPR050170">
    <property type="entry name" value="TruD_pseudoU_synthase"/>
</dbReference>
<dbReference type="Gene3D" id="3.30.2340.10">
    <property type="entry name" value="TruD, insertion domain"/>
    <property type="match status" value="1"/>
</dbReference>
<comment type="catalytic activity">
    <reaction evidence="4">
        <text>uridine(13) in tRNA = pseudouridine(13) in tRNA</text>
        <dbReference type="Rhea" id="RHEA:42540"/>
        <dbReference type="Rhea" id="RHEA-COMP:10105"/>
        <dbReference type="Rhea" id="RHEA-COMP:10106"/>
        <dbReference type="ChEBI" id="CHEBI:65314"/>
        <dbReference type="ChEBI" id="CHEBI:65315"/>
        <dbReference type="EC" id="5.4.99.27"/>
    </reaction>
</comment>
<dbReference type="NCBIfam" id="NF002153">
    <property type="entry name" value="PRK00984.1-2"/>
    <property type="match status" value="1"/>
</dbReference>
<dbReference type="EMBL" id="FO082060">
    <property type="protein sequence ID" value="CCE23154.1"/>
    <property type="molecule type" value="Genomic_DNA"/>
</dbReference>
<reference evidence="6 7" key="1">
    <citation type="journal article" date="2012" name="J. Bacteriol.">
        <title>Genome sequence of the haloalkaliphilic methanotrophic bacterium Methylomicrobium alcaliphilum 20Z.</title>
        <authorList>
            <person name="Vuilleumier S."/>
            <person name="Khmelenina V.N."/>
            <person name="Bringel F."/>
            <person name="Reshetnikov A.S."/>
            <person name="Lajus A."/>
            <person name="Mangenot S."/>
            <person name="Rouy Z."/>
            <person name="Op den Camp H.J."/>
            <person name="Jetten M.S."/>
            <person name="Dispirito A.A."/>
            <person name="Dunfield P."/>
            <person name="Klotz M.G."/>
            <person name="Semrau J.D."/>
            <person name="Stein L.Y."/>
            <person name="Barbe V."/>
            <person name="Medigue C."/>
            <person name="Trotsenko Y.A."/>
            <person name="Kalyuzhnaya M.G."/>
        </authorList>
    </citation>
    <scope>NUCLEOTIDE SEQUENCE [LARGE SCALE GENOMIC DNA]</scope>
    <source>
        <strain evidence="7">DSM 19304 / NCIMB 14124 / VKM B-2133 / 20Z</strain>
    </source>
</reference>
<keyword evidence="7" id="KW-1185">Reference proteome</keyword>
<dbReference type="InterPro" id="IPR020119">
    <property type="entry name" value="PsdUridine_synth_TruD_CS"/>
</dbReference>
<dbReference type="InterPro" id="IPR043165">
    <property type="entry name" value="TruD_insert_sf"/>
</dbReference>
<name>G4SXW0_META2</name>
<keyword evidence="3 4" id="KW-0413">Isomerase</keyword>
<feature type="active site" description="Nucleophile" evidence="4">
    <location>
        <position position="82"/>
    </location>
</feature>
<dbReference type="InterPro" id="IPR001656">
    <property type="entry name" value="PsdUridine_synth_TruD"/>
</dbReference>
<dbReference type="EC" id="5.4.99.27" evidence="4"/>
<comment type="function">
    <text evidence="4">Responsible for synthesis of pseudouridine from uracil-13 in transfer RNAs.</text>
</comment>
<dbReference type="Pfam" id="PF01142">
    <property type="entry name" value="TruD"/>
    <property type="match status" value="2"/>
</dbReference>
<dbReference type="AlphaFoldDB" id="G4SXW0"/>
<dbReference type="HOGENOM" id="CLU_005281_4_0_6"/>
<dbReference type="GO" id="GO:0005829">
    <property type="term" value="C:cytosol"/>
    <property type="evidence" value="ECO:0007669"/>
    <property type="project" value="TreeGrafter"/>
</dbReference>
<proteinExistence type="inferred from homology"/>
<gene>
    <name evidence="4 6" type="primary">truD</name>
    <name evidence="6" type="ordered locus">MEALZ_1466</name>
</gene>
<dbReference type="Proteomes" id="UP000008315">
    <property type="component" value="Chromosome"/>
</dbReference>
<evidence type="ECO:0000256" key="1">
    <source>
        <dbReference type="ARBA" id="ARBA00007953"/>
    </source>
</evidence>
<dbReference type="PROSITE" id="PS50984">
    <property type="entry name" value="TRUD"/>
    <property type="match status" value="1"/>
</dbReference>
<dbReference type="PROSITE" id="PS01268">
    <property type="entry name" value="UPF0024"/>
    <property type="match status" value="1"/>
</dbReference>
<comment type="similarity">
    <text evidence="1 4">Belongs to the pseudouridine synthase TruD family.</text>
</comment>
<protein>
    <recommendedName>
        <fullName evidence="4">tRNA pseudouridine synthase D</fullName>
        <ecNumber evidence="4">5.4.99.27</ecNumber>
    </recommendedName>
    <alternativeName>
        <fullName evidence="4">tRNA pseudouridine(13) synthase</fullName>
    </alternativeName>
    <alternativeName>
        <fullName evidence="4">tRNA pseudouridylate synthase D</fullName>
    </alternativeName>
    <alternativeName>
        <fullName evidence="4">tRNA-uridine isomerase D</fullName>
    </alternativeName>
</protein>
<dbReference type="NCBIfam" id="TIGR00094">
    <property type="entry name" value="tRNA_TruD_broad"/>
    <property type="match status" value="1"/>
</dbReference>
<dbReference type="PANTHER" id="PTHR47811">
    <property type="entry name" value="TRNA PSEUDOURIDINE SYNTHASE D"/>
    <property type="match status" value="1"/>
</dbReference>
<feature type="domain" description="TRUD" evidence="5">
    <location>
        <begin position="158"/>
        <end position="303"/>
    </location>
</feature>
<evidence type="ECO:0000256" key="2">
    <source>
        <dbReference type="ARBA" id="ARBA00022694"/>
    </source>
</evidence>
<dbReference type="KEGG" id="mah:MEALZ_1466"/>
<dbReference type="HAMAP" id="MF_01082">
    <property type="entry name" value="TruD"/>
    <property type="match status" value="1"/>
</dbReference>
<evidence type="ECO:0000256" key="3">
    <source>
        <dbReference type="ARBA" id="ARBA00023235"/>
    </source>
</evidence>
<evidence type="ECO:0000313" key="7">
    <source>
        <dbReference type="Proteomes" id="UP000008315"/>
    </source>
</evidence>
<dbReference type="InterPro" id="IPR020103">
    <property type="entry name" value="PsdUridine_synth_cat_dom_sf"/>
</dbReference>